<dbReference type="AlphaFoldDB" id="A0A5C2SLH9"/>
<keyword evidence="2" id="KW-1185">Reference proteome</keyword>
<dbReference type="EMBL" id="ML122255">
    <property type="protein sequence ID" value="RPD64007.1"/>
    <property type="molecule type" value="Genomic_DNA"/>
</dbReference>
<sequence>MNNIANNRTLQVNVLLVHVQVPTMPFNPKFFASSHVGGLRDKPKQWCQSGHAGSTFGAILATVRLLQFFAHIVPTGDPQEDELWNQFIGHNLTAAALAAKESDNFDGQQGHDAAILQGTAEVPQESLEHCAHTVIPVCTANLFMSSHLD</sequence>
<dbReference type="Proteomes" id="UP000313359">
    <property type="component" value="Unassembled WGS sequence"/>
</dbReference>
<name>A0A5C2SLH9_9APHY</name>
<accession>A0A5C2SLH9</accession>
<organism evidence="1 2">
    <name type="scientific">Lentinus tigrinus ALCF2SS1-6</name>
    <dbReference type="NCBI Taxonomy" id="1328759"/>
    <lineage>
        <taxon>Eukaryota</taxon>
        <taxon>Fungi</taxon>
        <taxon>Dikarya</taxon>
        <taxon>Basidiomycota</taxon>
        <taxon>Agaricomycotina</taxon>
        <taxon>Agaricomycetes</taxon>
        <taxon>Polyporales</taxon>
        <taxon>Polyporaceae</taxon>
        <taxon>Lentinus</taxon>
    </lineage>
</organism>
<gene>
    <name evidence="1" type="ORF">L227DRAFT_561427</name>
</gene>
<protein>
    <submittedName>
        <fullName evidence="1">Uncharacterized protein</fullName>
    </submittedName>
</protein>
<evidence type="ECO:0000313" key="2">
    <source>
        <dbReference type="Proteomes" id="UP000313359"/>
    </source>
</evidence>
<evidence type="ECO:0000313" key="1">
    <source>
        <dbReference type="EMBL" id="RPD64007.1"/>
    </source>
</evidence>
<reference evidence="1" key="1">
    <citation type="journal article" date="2018" name="Genome Biol. Evol.">
        <title>Genomics and development of Lentinus tigrinus, a white-rot wood-decaying mushroom with dimorphic fruiting bodies.</title>
        <authorList>
            <person name="Wu B."/>
            <person name="Xu Z."/>
            <person name="Knudson A."/>
            <person name="Carlson A."/>
            <person name="Chen N."/>
            <person name="Kovaka S."/>
            <person name="LaButti K."/>
            <person name="Lipzen A."/>
            <person name="Pennachio C."/>
            <person name="Riley R."/>
            <person name="Schakwitz W."/>
            <person name="Umezawa K."/>
            <person name="Ohm R.A."/>
            <person name="Grigoriev I.V."/>
            <person name="Nagy L.G."/>
            <person name="Gibbons J."/>
            <person name="Hibbett D."/>
        </authorList>
    </citation>
    <scope>NUCLEOTIDE SEQUENCE [LARGE SCALE GENOMIC DNA]</scope>
    <source>
        <strain evidence="1">ALCF2SS1-6</strain>
    </source>
</reference>
<proteinExistence type="predicted"/>